<gene>
    <name evidence="2" type="ORF">E2L05_09430</name>
</gene>
<dbReference type="Proteomes" id="UP000294562">
    <property type="component" value="Unassembled WGS sequence"/>
</dbReference>
<accession>A0A4R6AWH1</accession>
<evidence type="ECO:0000259" key="1">
    <source>
        <dbReference type="Pfam" id="PF01814"/>
    </source>
</evidence>
<comment type="caution">
    <text evidence="2">The sequence shown here is derived from an EMBL/GenBank/DDBJ whole genome shotgun (WGS) entry which is preliminary data.</text>
</comment>
<dbReference type="CDD" id="cd12108">
    <property type="entry name" value="Hr-like"/>
    <property type="match status" value="1"/>
</dbReference>
<evidence type="ECO:0000313" key="2">
    <source>
        <dbReference type="EMBL" id="TDL88112.1"/>
    </source>
</evidence>
<proteinExistence type="predicted"/>
<dbReference type="AlphaFoldDB" id="A0A4R6AWH1"/>
<dbReference type="EMBL" id="SMZO01000017">
    <property type="protein sequence ID" value="TDL88112.1"/>
    <property type="molecule type" value="Genomic_DNA"/>
</dbReference>
<keyword evidence="3" id="KW-1185">Reference proteome</keyword>
<organism evidence="2 3">
    <name type="scientific">Meridianimarinicoccus aquatilis</name>
    <dbReference type="NCBI Taxonomy" id="2552766"/>
    <lineage>
        <taxon>Bacteria</taxon>
        <taxon>Pseudomonadati</taxon>
        <taxon>Pseudomonadota</taxon>
        <taxon>Alphaproteobacteria</taxon>
        <taxon>Rhodobacterales</taxon>
        <taxon>Paracoccaceae</taxon>
        <taxon>Meridianimarinicoccus</taxon>
    </lineage>
</organism>
<dbReference type="OrthoDB" id="6077989at2"/>
<dbReference type="RefSeq" id="WP_133342667.1">
    <property type="nucleotide sequence ID" value="NZ_SMZO01000017.1"/>
</dbReference>
<dbReference type="Pfam" id="PF01814">
    <property type="entry name" value="Hemerythrin"/>
    <property type="match status" value="1"/>
</dbReference>
<protein>
    <submittedName>
        <fullName evidence="2">Hemerythrin domain-containing protein</fullName>
    </submittedName>
</protein>
<name>A0A4R6AWH1_9RHOB</name>
<dbReference type="InterPro" id="IPR012312">
    <property type="entry name" value="Hemerythrin-like"/>
</dbReference>
<reference evidence="2 3" key="1">
    <citation type="submission" date="2019-03" db="EMBL/GenBank/DDBJ databases">
        <title>Rhodobacteraceae bacterium SM1902, a new member of the family Rhodobacteraceae isolated from Yantai.</title>
        <authorList>
            <person name="Sun Y."/>
        </authorList>
    </citation>
    <scope>NUCLEOTIDE SEQUENCE [LARGE SCALE GENOMIC DNA]</scope>
    <source>
        <strain evidence="2 3">SM1902</strain>
    </source>
</reference>
<sequence length="186" mass="21334">MTQSDDDPLALATRSGLPDALRVLVKELPRAGWESDPGFKGIASFWMERHLLFRQIMDTLAEETELRLDAKISAEKLGARVSRFGGMLIETLHEHHSIEDSIYFPKMRLLEPRLLRGFDMLDKDHHALDDWLDRFSVAARVVVEDPTRDSTWAFHAEIERLAPLLERHLTDEEDLIVPVVLKTGLK</sequence>
<dbReference type="Gene3D" id="1.20.120.520">
    <property type="entry name" value="nmb1532 protein domain like"/>
    <property type="match status" value="1"/>
</dbReference>
<feature type="domain" description="Hemerythrin-like" evidence="1">
    <location>
        <begin position="44"/>
        <end position="179"/>
    </location>
</feature>
<evidence type="ECO:0000313" key="3">
    <source>
        <dbReference type="Proteomes" id="UP000294562"/>
    </source>
</evidence>